<evidence type="ECO:0000313" key="6">
    <source>
        <dbReference type="EMBL" id="GEU77981.1"/>
    </source>
</evidence>
<evidence type="ECO:0000259" key="4">
    <source>
        <dbReference type="Pfam" id="PF07727"/>
    </source>
</evidence>
<feature type="compositionally biased region" description="Basic residues" evidence="3">
    <location>
        <begin position="990"/>
        <end position="999"/>
    </location>
</feature>
<dbReference type="GO" id="GO:0016787">
    <property type="term" value="F:hydrolase activity"/>
    <property type="evidence" value="ECO:0007669"/>
    <property type="project" value="UniProtKB-KW"/>
</dbReference>
<dbReference type="InterPro" id="IPR043502">
    <property type="entry name" value="DNA/RNA_pol_sf"/>
</dbReference>
<name>A0A6L2MVF6_TANCI</name>
<accession>A0A6L2MVF6</accession>
<dbReference type="InterPro" id="IPR039537">
    <property type="entry name" value="Retrotran_Ty1/copia-like"/>
</dbReference>
<feature type="compositionally biased region" description="Polar residues" evidence="3">
    <location>
        <begin position="1107"/>
        <end position="1116"/>
    </location>
</feature>
<dbReference type="SUPFAM" id="SSF56672">
    <property type="entry name" value="DNA/RNA polymerases"/>
    <property type="match status" value="1"/>
</dbReference>
<evidence type="ECO:0000259" key="5">
    <source>
        <dbReference type="Pfam" id="PF13976"/>
    </source>
</evidence>
<feature type="region of interest" description="Disordered" evidence="3">
    <location>
        <begin position="942"/>
        <end position="999"/>
    </location>
</feature>
<feature type="domain" description="Reverse transcriptase Ty1/copia-type" evidence="4">
    <location>
        <begin position="648"/>
        <end position="688"/>
    </location>
</feature>
<sequence>MTKIVLSSLLSKQAHIAYLLNEQAHYEGLGYESYHAVPPPPTGLFSPLKLDLSNSGLEEFKQPEFQRYGPKSCETESKNASEDIPNELKEYHDAHLVKDMVLDNKDCLVESPVVVEKKIVVPTIAKVEVVRPKQQEKPVRKTVRPRAINTTRPRAVNTARPNSVVVNAVRVNQERTNSGRITSKGTLKTGKLDFEDVYFVKELKFNLLTVSQICDKKNNALFTDFECFVLSPDFMLADESQATLDESMLWHRRLGHINFKNISKLVKDNLVRGLPSKRFENDQTCVACVNGKQHIASCKSKIQNSISQPLFMLHMDLFGPTYVSSLMHNIYGLVVTDDYSRYTWVFFLATKNETTDILKKCITEIENLVDKKVKVIRTRKVKENLHIRFLEDKSNIASNGPKWLFDIDVLKKSINYVAVVAGTNSNDFVGTEESISEGHSSKEKGSSQDYILMPLWKDGSLFDSSSKNASNDETQPSSDVGHKDVECVSKESEIDNQEKSQDSTQDVNTVGPSINTTSTNDNTEVDIRNITTTYHVFTTPNTGIHKDHSLDHEIGDVQSGVLTRSKLKPTNEQGFIRAVYERKTHEDLNTCLFACFLSQIEPTRNKKDKRGIVIKNKARLVAQGPKQEEGIDYDEVFTPVAKIEAIRIENEIYVCQPPGFEDPDHPNKVYKVVKALYGVNQAPRAWQKDDILLVQVYVDDIIFRSTKKELCTEFERLMKDKFQMSSMGELAFFLGLQVRQKEDGIIISQDKYVTEVLRKFNFLDVKSANILEDMEKTLVKDADGDDVDVHLYRYMIRSLMYLIVSRPDIIHLLEKPIEYEGFEQIIDFLNDTSLVDKKKVIIIETSVKSNLHLEDVEDTSLVDKKKVIIIETSVKSNLHLEDVEVFLDSQVKGKLKHKEIYVTPSHTKKDFANMKRHGQDFSGKITPLFETMMVQPQEYMGEDSEIPTDSHHTPTVTQPSTSSNHNKSKIIRSPRRRSLRDWKLKEKGEKLKKKARKKAHKLKRLYKIGSSTRLESSKDASLGDQEDVSKQGRMIVDLDADGGVVLEVSTADPAPTAGEVVTTVGVEVSVAAITSQISIDEITLSKALIDIKTSKPKAKGIAIQEPIETSTQTPIDSSQQSSKAKDKGLTVPVFKQGEDPIDAINHMTSFLLAVISSRFPTTNNQLRNLLNPRQQAIINDGGVTLKPEQGRQISFAIGTTRAYTPVASGSNSEKKWIVIRYNCEGEGHIQTKTQQLEPNLYDGNVIMNTYAITITDFEETLMLAEESRSKLILKPHNPMILEKKVNTTPVDYAALNQHYQDFEKRFVPQTKLSAKQAFWSQNSMNSLDPSPSCTPTRVEVPKELPKVFEQHRLESKTFEVTLYQVLNVNERLLEKVINKDIVNTVVRFSVDNASVNVDECKMCLKLETELLNKKDFIEK</sequence>
<feature type="region of interest" description="Disordered" evidence="3">
    <location>
        <begin position="1104"/>
        <end position="1127"/>
    </location>
</feature>
<keyword evidence="1" id="KW-0479">Metal-binding</keyword>
<dbReference type="PANTHER" id="PTHR42648">
    <property type="entry name" value="TRANSPOSASE, PUTATIVE-RELATED"/>
    <property type="match status" value="1"/>
</dbReference>
<dbReference type="Gene3D" id="3.30.420.10">
    <property type="entry name" value="Ribonuclease H-like superfamily/Ribonuclease H"/>
    <property type="match status" value="1"/>
</dbReference>
<feature type="compositionally biased region" description="Basic and acidic residues" evidence="3">
    <location>
        <begin position="480"/>
        <end position="501"/>
    </location>
</feature>
<dbReference type="SUPFAM" id="SSF53098">
    <property type="entry name" value="Ribonuclease H-like"/>
    <property type="match status" value="1"/>
</dbReference>
<dbReference type="GO" id="GO:0046872">
    <property type="term" value="F:metal ion binding"/>
    <property type="evidence" value="ECO:0007669"/>
    <property type="project" value="UniProtKB-KW"/>
</dbReference>
<dbReference type="EMBL" id="BKCJ010007581">
    <property type="protein sequence ID" value="GEU77981.1"/>
    <property type="molecule type" value="Genomic_DNA"/>
</dbReference>
<evidence type="ECO:0000256" key="2">
    <source>
        <dbReference type="ARBA" id="ARBA00022801"/>
    </source>
</evidence>
<organism evidence="6">
    <name type="scientific">Tanacetum cinerariifolium</name>
    <name type="common">Dalmatian daisy</name>
    <name type="synonym">Chrysanthemum cinerariifolium</name>
    <dbReference type="NCBI Taxonomy" id="118510"/>
    <lineage>
        <taxon>Eukaryota</taxon>
        <taxon>Viridiplantae</taxon>
        <taxon>Streptophyta</taxon>
        <taxon>Embryophyta</taxon>
        <taxon>Tracheophyta</taxon>
        <taxon>Spermatophyta</taxon>
        <taxon>Magnoliopsida</taxon>
        <taxon>eudicotyledons</taxon>
        <taxon>Gunneridae</taxon>
        <taxon>Pentapetalae</taxon>
        <taxon>asterids</taxon>
        <taxon>campanulids</taxon>
        <taxon>Asterales</taxon>
        <taxon>Asteraceae</taxon>
        <taxon>Asteroideae</taxon>
        <taxon>Anthemideae</taxon>
        <taxon>Anthemidinae</taxon>
        <taxon>Tanacetum</taxon>
    </lineage>
</organism>
<dbReference type="GO" id="GO:0003676">
    <property type="term" value="F:nucleic acid binding"/>
    <property type="evidence" value="ECO:0007669"/>
    <property type="project" value="InterPro"/>
</dbReference>
<feature type="domain" description="GAG-pre-integrase" evidence="5">
    <location>
        <begin position="242"/>
        <end position="293"/>
    </location>
</feature>
<reference evidence="6" key="1">
    <citation type="journal article" date="2019" name="Sci. Rep.">
        <title>Draft genome of Tanacetum cinerariifolium, the natural source of mosquito coil.</title>
        <authorList>
            <person name="Yamashiro T."/>
            <person name="Shiraishi A."/>
            <person name="Satake H."/>
            <person name="Nakayama K."/>
        </authorList>
    </citation>
    <scope>NUCLEOTIDE SEQUENCE</scope>
</reference>
<feature type="domain" description="Reverse transcriptase Ty1/copia-type" evidence="4">
    <location>
        <begin position="691"/>
        <end position="767"/>
    </location>
</feature>
<evidence type="ECO:0000256" key="1">
    <source>
        <dbReference type="ARBA" id="ARBA00022723"/>
    </source>
</evidence>
<proteinExistence type="predicted"/>
<comment type="caution">
    <text evidence="6">The sequence shown here is derived from an EMBL/GenBank/DDBJ whole genome shotgun (WGS) entry which is preliminary data.</text>
</comment>
<feature type="region of interest" description="Disordered" evidence="3">
    <location>
        <begin position="463"/>
        <end position="521"/>
    </location>
</feature>
<dbReference type="InterPro" id="IPR025724">
    <property type="entry name" value="GAG-pre-integrase_dom"/>
</dbReference>
<feature type="compositionally biased region" description="Polar residues" evidence="3">
    <location>
        <begin position="953"/>
        <end position="965"/>
    </location>
</feature>
<gene>
    <name evidence="6" type="ORF">Tci_049959</name>
</gene>
<feature type="compositionally biased region" description="Polar residues" evidence="3">
    <location>
        <begin position="502"/>
        <end position="521"/>
    </location>
</feature>
<feature type="compositionally biased region" description="Basic residues" evidence="3">
    <location>
        <begin position="966"/>
        <end position="978"/>
    </location>
</feature>
<dbReference type="PANTHER" id="PTHR42648:SF32">
    <property type="entry name" value="RIBONUCLEASE H-LIKE DOMAIN, GAG-PRE-INTEGRASE DOMAIN PROTEIN-RELATED"/>
    <property type="match status" value="1"/>
</dbReference>
<dbReference type="InterPro" id="IPR036397">
    <property type="entry name" value="RNaseH_sf"/>
</dbReference>
<dbReference type="Pfam" id="PF13976">
    <property type="entry name" value="gag_pre-integrs"/>
    <property type="match status" value="1"/>
</dbReference>
<dbReference type="InterPro" id="IPR013103">
    <property type="entry name" value="RVT_2"/>
</dbReference>
<dbReference type="Pfam" id="PF07727">
    <property type="entry name" value="RVT_2"/>
    <property type="match status" value="2"/>
</dbReference>
<feature type="compositionally biased region" description="Polar residues" evidence="3">
    <location>
        <begin position="463"/>
        <end position="478"/>
    </location>
</feature>
<evidence type="ECO:0000256" key="3">
    <source>
        <dbReference type="SAM" id="MobiDB-lite"/>
    </source>
</evidence>
<protein>
    <submittedName>
        <fullName evidence="6">Uncharacterized protein</fullName>
    </submittedName>
</protein>
<feature type="compositionally biased region" description="Basic and acidic residues" evidence="3">
    <location>
        <begin position="979"/>
        <end position="989"/>
    </location>
</feature>
<dbReference type="InterPro" id="IPR012337">
    <property type="entry name" value="RNaseH-like_sf"/>
</dbReference>
<keyword evidence="2" id="KW-0378">Hydrolase</keyword>